<feature type="region of interest" description="Disordered" evidence="1">
    <location>
        <begin position="883"/>
        <end position="903"/>
    </location>
</feature>
<organism evidence="2 3">
    <name type="scientific">Heterostelium pallidum (strain ATCC 26659 / Pp 5 / PN500)</name>
    <name type="common">Cellular slime mold</name>
    <name type="synonym">Polysphondylium pallidum</name>
    <dbReference type="NCBI Taxonomy" id="670386"/>
    <lineage>
        <taxon>Eukaryota</taxon>
        <taxon>Amoebozoa</taxon>
        <taxon>Evosea</taxon>
        <taxon>Eumycetozoa</taxon>
        <taxon>Dictyostelia</taxon>
        <taxon>Acytosteliales</taxon>
        <taxon>Acytosteliaceae</taxon>
        <taxon>Heterostelium</taxon>
    </lineage>
</organism>
<feature type="region of interest" description="Disordered" evidence="1">
    <location>
        <begin position="295"/>
        <end position="369"/>
    </location>
</feature>
<evidence type="ECO:0000313" key="2">
    <source>
        <dbReference type="EMBL" id="EFA80562.1"/>
    </source>
</evidence>
<dbReference type="OMA" id="YEFAMRN"/>
<evidence type="ECO:0000313" key="3">
    <source>
        <dbReference type="Proteomes" id="UP000001396"/>
    </source>
</evidence>
<dbReference type="FunCoup" id="D3BDB8">
    <property type="interactions" value="5"/>
</dbReference>
<feature type="compositionally biased region" description="Low complexity" evidence="1">
    <location>
        <begin position="1"/>
        <end position="28"/>
    </location>
</feature>
<feature type="compositionally biased region" description="Low complexity" evidence="1">
    <location>
        <begin position="826"/>
        <end position="840"/>
    </location>
</feature>
<dbReference type="PANTHER" id="PTHR37516">
    <property type="entry name" value="SCA1 COMPLEX SCAFFOLD PROTEIN SCAA"/>
    <property type="match status" value="1"/>
</dbReference>
<dbReference type="RefSeq" id="XP_020432682.1">
    <property type="nucleotide sequence ID" value="XM_020577355.1"/>
</dbReference>
<comment type="caution">
    <text evidence="2">The sequence shown here is derived from an EMBL/GenBank/DDBJ whole genome shotgun (WGS) entry which is preliminary data.</text>
</comment>
<reference evidence="2 3" key="1">
    <citation type="journal article" date="2011" name="Genome Res.">
        <title>Phylogeny-wide analysis of social amoeba genomes highlights ancient origins for complex intercellular communication.</title>
        <authorList>
            <person name="Heidel A.J."/>
            <person name="Lawal H.M."/>
            <person name="Felder M."/>
            <person name="Schilde C."/>
            <person name="Helps N.R."/>
            <person name="Tunggal B."/>
            <person name="Rivero F."/>
            <person name="John U."/>
            <person name="Schleicher M."/>
            <person name="Eichinger L."/>
            <person name="Platzer M."/>
            <person name="Noegel A.A."/>
            <person name="Schaap P."/>
            <person name="Gloeckner G."/>
        </authorList>
    </citation>
    <scope>NUCLEOTIDE SEQUENCE [LARGE SCALE GENOMIC DNA]</scope>
    <source>
        <strain evidence="3">ATCC 26659 / Pp 5 / PN500</strain>
    </source>
</reference>
<feature type="region of interest" description="Disordered" evidence="1">
    <location>
        <begin position="223"/>
        <end position="282"/>
    </location>
</feature>
<dbReference type="GeneID" id="31361983"/>
<feature type="region of interest" description="Disordered" evidence="1">
    <location>
        <begin position="780"/>
        <end position="840"/>
    </location>
</feature>
<dbReference type="GO" id="GO:0005886">
    <property type="term" value="C:plasma membrane"/>
    <property type="evidence" value="ECO:0007669"/>
    <property type="project" value="TreeGrafter"/>
</dbReference>
<dbReference type="GO" id="GO:1904515">
    <property type="term" value="P:positive regulation of TORC2 signaling"/>
    <property type="evidence" value="ECO:0007669"/>
    <property type="project" value="TreeGrafter"/>
</dbReference>
<dbReference type="GO" id="GO:0046579">
    <property type="term" value="P:positive regulation of Ras protein signal transduction"/>
    <property type="evidence" value="ECO:0007669"/>
    <property type="project" value="TreeGrafter"/>
</dbReference>
<feature type="compositionally biased region" description="Polar residues" evidence="1">
    <location>
        <begin position="336"/>
        <end position="352"/>
    </location>
</feature>
<dbReference type="InterPro" id="IPR037474">
    <property type="entry name" value="ScaA"/>
</dbReference>
<gene>
    <name evidence="2" type="primary">DG1105</name>
    <name evidence="2" type="ORF">PPL_06501</name>
</gene>
<dbReference type="GO" id="GO:0005829">
    <property type="term" value="C:cytosol"/>
    <property type="evidence" value="ECO:0007669"/>
    <property type="project" value="TreeGrafter"/>
</dbReference>
<feature type="region of interest" description="Disordered" evidence="1">
    <location>
        <begin position="447"/>
        <end position="475"/>
    </location>
</feature>
<proteinExistence type="predicted"/>
<feature type="compositionally biased region" description="Polar residues" evidence="1">
    <location>
        <begin position="242"/>
        <end position="252"/>
    </location>
</feature>
<feature type="compositionally biased region" description="Polar residues" evidence="1">
    <location>
        <begin position="456"/>
        <end position="466"/>
    </location>
</feature>
<dbReference type="InParanoid" id="D3BDB8"/>
<dbReference type="PANTHER" id="PTHR37516:SF1">
    <property type="entry name" value="SCA1 COMPLEX SCAFFOLD PROTEIN SCAA"/>
    <property type="match status" value="1"/>
</dbReference>
<keyword evidence="3" id="KW-1185">Reference proteome</keyword>
<accession>D3BDB8</accession>
<feature type="compositionally biased region" description="Polar residues" evidence="1">
    <location>
        <begin position="780"/>
        <end position="809"/>
    </location>
</feature>
<sequence length="1389" mass="155820">MSSEDSNNNNSGGGSANLSSSKGSSALGRRGTFSKAKSFRRVIGLNLEPHTSTQPQVYRFLNGEEYSGPELTQIQSPPSTPRSQRSMSVATSSPSLHVVPDDEDTKIPVFLGADGTLYNKFYVPIKIIGIDEPSPPPPKLSSLASFVPPTSKERAAAAAAATTSTTTTTSSTAFNPGDQIYTGFPEPNSYDNYFDYEQAVMDWRTQLQQSLGVIQLPQNMGRTYSRPRVVGGGRDLIRKNSEASNDDSLSFDSSERKLTESDITSQNGETDDPNGYSHSPSTLLDNKLLKHAEEDISKDGASRSRSGSDTSTGSYDGSALLDGSSPIDGSPSSGSLTSMINGTRSRSNSSTYLDHRINRSNSLSPKQSMARLNESGDFRMGRGNSILNMDEDRWTLSKDPWDSQLILQEPVPELYNTFEEYEFAMKNWAIEVIVKTPVLPPHSTQLIQLPSKEKASSTNDAASSEQSSKHQKQMQLYEQAQRDAITALKNQWKYRSGMLQIKSDDQFIYDRYITVYREQFNRIYGSGGRFFEDHELQVDKVWKRINGEPRMTLVDTVDKWYNKKQKIYRQSLSIYKGGVWANHLLMPAVANGWKESLQRKQSMLPPLPIKALRRLDINSEADGTKVELNYLSPEIPLDHTKLLPANMNIQYILNMFDTTLAQTNPFSPTVCISTEEQKQYIKTARQYDRRLVHAFRFDPHQSWTAKENSPNPNPQSQRQDIEAVMIQQPFGQTTILALINTQQIYLDRFQECFDLDPNRMYCSQLPPLVVSLNQSMGGTNNLSVSTGGGAQSNQSTGSSPNTPNQQSLASPMKQPGTPTSPHYNHLLGSPPSRSGSLSSFSFGSPASNKILLSPNNNVSILSTSSGIESPRQNLNPTLQSILVNSLGSNGSPRTGNQSSTPPSNPYIQNFINFISTNTFPEMLTIFDKVNNVLSTAKLSSLVIFSLASEKGSLLMEGIIASKDIYSLYKAALGVSYFDAVPIDLYPYPMHLNQVLIPAIAKGSTQEVIRFVFMYYYLNIIHERVQFYTSNQTVISMINLSKKDVADRLASLIQTDKELLSKIFKAIGRKSSTVSHFFLFILIQLMRIPDQTIMSFFKLKDSLLPHIRDLCHSKFLHSQFAAKRLYQILQEEAWKDFLYLEYSEKDVLITDLLSACEAGSKSLLSELVFSMCTSTLETINSNASSSVRFLLNEQLFFQIYNAITKSKKSDSNIENLAKLFAHLCKTSVRFGMVKKSENIKINKKSTTEQEIHVSPTFMFELLAFVTQPQVPSDKSLVKNYHPFALWTHRVFGEEQGAVSDAKHTEKDVKTLRDFFIERHMFIKVHMVYRKYMESNPAGRSYIQLCNLYQAIFTLTICQKLFKDSAKNSDYKEGFTKISKWFRDDSISLIR</sequence>
<feature type="region of interest" description="Disordered" evidence="1">
    <location>
        <begin position="68"/>
        <end position="100"/>
    </location>
</feature>
<protein>
    <submittedName>
        <fullName evidence="2">Armadillo-like helical domain-containing protein</fullName>
    </submittedName>
</protein>
<feature type="compositionally biased region" description="Low complexity" evidence="1">
    <location>
        <begin position="303"/>
        <end position="335"/>
    </location>
</feature>
<dbReference type="Proteomes" id="UP000001396">
    <property type="component" value="Unassembled WGS sequence"/>
</dbReference>
<name>D3BDB8_HETP5</name>
<feature type="region of interest" description="Disordered" evidence="1">
    <location>
        <begin position="1"/>
        <end position="33"/>
    </location>
</feature>
<feature type="compositionally biased region" description="Low complexity" evidence="1">
    <location>
        <begin position="72"/>
        <end position="88"/>
    </location>
</feature>
<dbReference type="EMBL" id="ADBJ01000029">
    <property type="protein sequence ID" value="EFA80562.1"/>
    <property type="molecule type" value="Genomic_DNA"/>
</dbReference>
<evidence type="ECO:0000256" key="1">
    <source>
        <dbReference type="SAM" id="MobiDB-lite"/>
    </source>
</evidence>